<dbReference type="OrthoDB" id="428111at2759"/>
<dbReference type="InterPro" id="IPR013098">
    <property type="entry name" value="Ig_I-set"/>
</dbReference>
<protein>
    <submittedName>
        <fullName evidence="4">Uncharacterized protein</fullName>
    </submittedName>
</protein>
<dbReference type="FunFam" id="2.60.40.10:FF:000080">
    <property type="entry name" value="Myosin light chain kinase, smooth muscle"/>
    <property type="match status" value="1"/>
</dbReference>
<dbReference type="EMBL" id="OB670236">
    <property type="protein sequence ID" value="CAD7234874.1"/>
    <property type="molecule type" value="Genomic_DNA"/>
</dbReference>
<keyword evidence="2" id="KW-0393">Immunoglobulin domain</keyword>
<evidence type="ECO:0000256" key="2">
    <source>
        <dbReference type="ARBA" id="ARBA00023319"/>
    </source>
</evidence>
<sequence>MVSTRGRQTAVIISNVNVDDGCIYSCTVENSEGVSSCAGTLEIVEESRPPMFTQQLQDISLMDGERFQLLCKVTGYPEPEITWTHGVTKIREKDGGLSYTTSGNCSLTVTEAFPEDAGQYACTAKNCYGMATTTCHVEVGLQEPDYGTDDTGSLLTDSEDEEEGDVTESTANLPRFVVRPPPTLNFKVGDRIV</sequence>
<dbReference type="Gene3D" id="2.60.40.10">
    <property type="entry name" value="Immunoglobulins"/>
    <property type="match status" value="2"/>
</dbReference>
<reference evidence="4" key="1">
    <citation type="submission" date="2020-11" db="EMBL/GenBank/DDBJ databases">
        <authorList>
            <person name="Tran Van P."/>
        </authorList>
    </citation>
    <scope>NUCLEOTIDE SEQUENCE</scope>
</reference>
<name>A0A7R8WN87_9CRUS</name>
<accession>A0A7R8WN87</accession>
<dbReference type="AlphaFoldDB" id="A0A7R8WN87"/>
<comment type="similarity">
    <text evidence="1">Belongs to the protein kinase superfamily. CAMK Ser/Thr protein kinase family.</text>
</comment>
<dbReference type="InterPro" id="IPR013783">
    <property type="entry name" value="Ig-like_fold"/>
</dbReference>
<proteinExistence type="inferred from homology"/>
<dbReference type="InterPro" id="IPR003599">
    <property type="entry name" value="Ig_sub"/>
</dbReference>
<gene>
    <name evidence="4" type="ORF">CTOB1V02_LOCUS12690</name>
</gene>
<dbReference type="InterPro" id="IPR036179">
    <property type="entry name" value="Ig-like_dom_sf"/>
</dbReference>
<evidence type="ECO:0000256" key="3">
    <source>
        <dbReference type="SAM" id="MobiDB-lite"/>
    </source>
</evidence>
<dbReference type="PANTHER" id="PTHR47633:SF4">
    <property type="entry name" value="MYOPALLADIN ISOFORM X1"/>
    <property type="match status" value="1"/>
</dbReference>
<dbReference type="Pfam" id="PF07679">
    <property type="entry name" value="I-set"/>
    <property type="match status" value="1"/>
</dbReference>
<feature type="region of interest" description="Disordered" evidence="3">
    <location>
        <begin position="143"/>
        <end position="169"/>
    </location>
</feature>
<evidence type="ECO:0000256" key="1">
    <source>
        <dbReference type="ARBA" id="ARBA00006692"/>
    </source>
</evidence>
<dbReference type="SMART" id="SM00408">
    <property type="entry name" value="IGc2"/>
    <property type="match status" value="1"/>
</dbReference>
<dbReference type="PROSITE" id="PS50835">
    <property type="entry name" value="IG_LIKE"/>
    <property type="match status" value="1"/>
</dbReference>
<evidence type="ECO:0000313" key="4">
    <source>
        <dbReference type="EMBL" id="CAD7234874.1"/>
    </source>
</evidence>
<dbReference type="SMART" id="SM00409">
    <property type="entry name" value="IG"/>
    <property type="match status" value="1"/>
</dbReference>
<feature type="compositionally biased region" description="Acidic residues" evidence="3">
    <location>
        <begin position="157"/>
        <end position="166"/>
    </location>
</feature>
<dbReference type="SUPFAM" id="SSF48726">
    <property type="entry name" value="Immunoglobulin"/>
    <property type="match status" value="2"/>
</dbReference>
<dbReference type="InterPro" id="IPR003598">
    <property type="entry name" value="Ig_sub2"/>
</dbReference>
<feature type="non-terminal residue" evidence="4">
    <location>
        <position position="1"/>
    </location>
</feature>
<dbReference type="InterPro" id="IPR007110">
    <property type="entry name" value="Ig-like_dom"/>
</dbReference>
<dbReference type="PANTHER" id="PTHR47633">
    <property type="entry name" value="IMMUNOGLOBULIN"/>
    <property type="match status" value="1"/>
</dbReference>
<organism evidence="4">
    <name type="scientific">Cyprideis torosa</name>
    <dbReference type="NCBI Taxonomy" id="163714"/>
    <lineage>
        <taxon>Eukaryota</taxon>
        <taxon>Metazoa</taxon>
        <taxon>Ecdysozoa</taxon>
        <taxon>Arthropoda</taxon>
        <taxon>Crustacea</taxon>
        <taxon>Oligostraca</taxon>
        <taxon>Ostracoda</taxon>
        <taxon>Podocopa</taxon>
        <taxon>Podocopida</taxon>
        <taxon>Cytherocopina</taxon>
        <taxon>Cytheroidea</taxon>
        <taxon>Cytherideidae</taxon>
        <taxon>Cyprideis</taxon>
    </lineage>
</organism>